<keyword evidence="3" id="KW-1185">Reference proteome</keyword>
<gene>
    <name evidence="2" type="ORF">KI387_020145</name>
</gene>
<protein>
    <submittedName>
        <fullName evidence="2">Uncharacterized protein</fullName>
    </submittedName>
</protein>
<feature type="non-terminal residue" evidence="2">
    <location>
        <position position="79"/>
    </location>
</feature>
<proteinExistence type="predicted"/>
<dbReference type="Proteomes" id="UP000824469">
    <property type="component" value="Unassembled WGS sequence"/>
</dbReference>
<reference evidence="2 3" key="1">
    <citation type="journal article" date="2021" name="Nat. Plants">
        <title>The Taxus genome provides insights into paclitaxel biosynthesis.</title>
        <authorList>
            <person name="Xiong X."/>
            <person name="Gou J."/>
            <person name="Liao Q."/>
            <person name="Li Y."/>
            <person name="Zhou Q."/>
            <person name="Bi G."/>
            <person name="Li C."/>
            <person name="Du R."/>
            <person name="Wang X."/>
            <person name="Sun T."/>
            <person name="Guo L."/>
            <person name="Liang H."/>
            <person name="Lu P."/>
            <person name="Wu Y."/>
            <person name="Zhang Z."/>
            <person name="Ro D.K."/>
            <person name="Shang Y."/>
            <person name="Huang S."/>
            <person name="Yan J."/>
        </authorList>
    </citation>
    <scope>NUCLEOTIDE SEQUENCE [LARGE SCALE GENOMIC DNA]</scope>
    <source>
        <strain evidence="2">Ta-2019</strain>
    </source>
</reference>
<comment type="caution">
    <text evidence="2">The sequence shown here is derived from an EMBL/GenBank/DDBJ whole genome shotgun (WGS) entry which is preliminary data.</text>
</comment>
<dbReference type="AlphaFoldDB" id="A0AA38G8E9"/>
<feature type="region of interest" description="Disordered" evidence="1">
    <location>
        <begin position="33"/>
        <end position="79"/>
    </location>
</feature>
<accession>A0AA38G8E9</accession>
<evidence type="ECO:0000313" key="2">
    <source>
        <dbReference type="EMBL" id="KAH9318376.1"/>
    </source>
</evidence>
<feature type="compositionally biased region" description="Polar residues" evidence="1">
    <location>
        <begin position="49"/>
        <end position="67"/>
    </location>
</feature>
<dbReference type="EMBL" id="JAHRHJ020000004">
    <property type="protein sequence ID" value="KAH9318376.1"/>
    <property type="molecule type" value="Genomic_DNA"/>
</dbReference>
<evidence type="ECO:0000313" key="3">
    <source>
        <dbReference type="Proteomes" id="UP000824469"/>
    </source>
</evidence>
<organism evidence="2 3">
    <name type="scientific">Taxus chinensis</name>
    <name type="common">Chinese yew</name>
    <name type="synonym">Taxus wallichiana var. chinensis</name>
    <dbReference type="NCBI Taxonomy" id="29808"/>
    <lineage>
        <taxon>Eukaryota</taxon>
        <taxon>Viridiplantae</taxon>
        <taxon>Streptophyta</taxon>
        <taxon>Embryophyta</taxon>
        <taxon>Tracheophyta</taxon>
        <taxon>Spermatophyta</taxon>
        <taxon>Pinopsida</taxon>
        <taxon>Pinidae</taxon>
        <taxon>Conifers II</taxon>
        <taxon>Cupressales</taxon>
        <taxon>Taxaceae</taxon>
        <taxon>Taxus</taxon>
    </lineage>
</organism>
<feature type="compositionally biased region" description="Basic and acidic residues" evidence="1">
    <location>
        <begin position="33"/>
        <end position="45"/>
    </location>
</feature>
<name>A0AA38G8E9_TAXCH</name>
<evidence type="ECO:0000256" key="1">
    <source>
        <dbReference type="SAM" id="MobiDB-lite"/>
    </source>
</evidence>
<sequence>MGTVGGRSQLALLLSGLVHLPKHLGRILYSEKRMNRSTECEKGDGDSGGQISAGSSPIRLGSSSKASWPNIVQRKNDSM</sequence>